<gene>
    <name evidence="3" type="ORF">C1S65_21270</name>
</gene>
<dbReference type="InterPro" id="IPR036709">
    <property type="entry name" value="Autotransporte_beta_dom_sf"/>
</dbReference>
<dbReference type="Proteomes" id="UP000251617">
    <property type="component" value="Chromosome"/>
</dbReference>
<evidence type="ECO:0000256" key="1">
    <source>
        <dbReference type="ARBA" id="ARBA00022729"/>
    </source>
</evidence>
<dbReference type="NCBIfam" id="TIGR01414">
    <property type="entry name" value="autotrans_barl"/>
    <property type="match status" value="1"/>
</dbReference>
<dbReference type="PANTHER" id="PTHR35037:SF7">
    <property type="entry name" value="AUTOTRANSPORTER"/>
    <property type="match status" value="1"/>
</dbReference>
<feature type="domain" description="Autotransporter" evidence="2">
    <location>
        <begin position="464"/>
        <end position="732"/>
    </location>
</feature>
<dbReference type="SUPFAM" id="SSF51126">
    <property type="entry name" value="Pectin lyase-like"/>
    <property type="match status" value="1"/>
</dbReference>
<dbReference type="InterPro" id="IPR005546">
    <property type="entry name" value="Autotransporte_beta"/>
</dbReference>
<dbReference type="Pfam" id="PF03212">
    <property type="entry name" value="Pertactin"/>
    <property type="match status" value="1"/>
</dbReference>
<sequence length="732" mass="76253">MTLNSHKSHLSFVATLVAMTVNGIAHAKTLDGESARVDVPESEFYLLLNGSRLEVSSSGSILDVEARNGSQVVVDGGVIQGRGPATGLALNDGSSARLNNATVTGGTYGASGSSAATMSATGGSITGQNGLSFSGGSTLDLAGTSVTGTGGVGAFVLGSTLNASQGTAITGATSGIEIRQDRNTAAPEARVNLDSSTVVGQNGAAIVVRDSGNGNKGTAHILVGNKSQLSGSNGNILEVNRGMTADFVVDDSTLQGDIVVDSTSNADITLRNQATLTGNMTNVRSLGIDNATWVLSQLQTDGVKDLSLNGGRVVLNTDGTVSEGFKTLTVDSLSGNGVFVMKVDLAESEGDKLVVRNEANGNHQLSVSSTGNEPQAGAQPQLLVQTGGGSAQFGLEHEVDRGAFVYTLEKGETDDNWYLVQKLADDGGPIVTPSTRVVLGLFSAAPTVWYGELSSLRTRMGELRLGQGQGVWMRSYGNRFNTSAGSGVAYQQNQSGLSIGADGAVPGHDGRWLVGVMGGYSESDLNFSLGSSGKVKSYYVGAYTTWMSDAGYYVDGVIKYNRFDNRGDVIMSDGVRAKGSYDNSGLGASIEVGKHIKLDDGWYVEPFTQLSTLWVGSDSYSLDNGLRARSEGADSVLGKLGAQLGRNIQLEGGATLQPYVKAAAAHEFIKGNKVRVNDNRFSNDLSGTRGEFAVGLAAQVSEVLQLHGEFQYSNGENIEQPYGVNLGLRYNF</sequence>
<dbReference type="PRINTS" id="PR01482">
    <property type="entry name" value="PERTACTIN"/>
</dbReference>
<dbReference type="InterPro" id="IPR004899">
    <property type="entry name" value="Pertactin_central"/>
</dbReference>
<dbReference type="Gene3D" id="2.40.128.130">
    <property type="entry name" value="Autotransporter beta-domain"/>
    <property type="match status" value="1"/>
</dbReference>
<dbReference type="PROSITE" id="PS51208">
    <property type="entry name" value="AUTOTRANSPORTER"/>
    <property type="match status" value="1"/>
</dbReference>
<reference evidence="3 4" key="1">
    <citation type="submission" date="2018-06" db="EMBL/GenBank/DDBJ databases">
        <title>The genome of Pseudomonas putida NX-1, a lignin degrader.</title>
        <authorList>
            <person name="Xu Z."/>
        </authorList>
    </citation>
    <scope>NUCLEOTIDE SEQUENCE [LARGE SCALE GENOMIC DNA]</scope>
    <source>
        <strain evidence="3 4">NX-1</strain>
    </source>
</reference>
<organism evidence="3 4">
    <name type="scientific">Pseudomonas putida</name>
    <name type="common">Arthrobacter siderocapsulatus</name>
    <dbReference type="NCBI Taxonomy" id="303"/>
    <lineage>
        <taxon>Bacteria</taxon>
        <taxon>Pseudomonadati</taxon>
        <taxon>Pseudomonadota</taxon>
        <taxon>Gammaproteobacteria</taxon>
        <taxon>Pseudomonadales</taxon>
        <taxon>Pseudomonadaceae</taxon>
        <taxon>Pseudomonas</taxon>
    </lineage>
</organism>
<dbReference type="SMART" id="SM00869">
    <property type="entry name" value="Autotransporter"/>
    <property type="match status" value="1"/>
</dbReference>
<dbReference type="AlphaFoldDB" id="A0AAD0LBU9"/>
<dbReference type="Pfam" id="PF03797">
    <property type="entry name" value="Autotransporter"/>
    <property type="match status" value="1"/>
</dbReference>
<dbReference type="PANTHER" id="PTHR35037">
    <property type="entry name" value="C-TERMINAL REGION OF AIDA-LIKE PROTEIN"/>
    <property type="match status" value="1"/>
</dbReference>
<dbReference type="CDD" id="cd01343">
    <property type="entry name" value="PL1_Passenger_AT"/>
    <property type="match status" value="1"/>
</dbReference>
<dbReference type="SUPFAM" id="SSF103515">
    <property type="entry name" value="Autotransporter"/>
    <property type="match status" value="1"/>
</dbReference>
<accession>A0AAD0LBU9</accession>
<keyword evidence="1" id="KW-0732">Signal</keyword>
<dbReference type="Gene3D" id="2.160.20.20">
    <property type="match status" value="1"/>
</dbReference>
<protein>
    <submittedName>
        <fullName evidence="3">Autotransporter outer membrane beta-barrel domain-containing protein</fullName>
    </submittedName>
</protein>
<dbReference type="InterPro" id="IPR003992">
    <property type="entry name" value="Pertactin"/>
</dbReference>
<dbReference type="GO" id="GO:0007155">
    <property type="term" value="P:cell adhesion"/>
    <property type="evidence" value="ECO:0007669"/>
    <property type="project" value="InterPro"/>
</dbReference>
<dbReference type="GO" id="GO:0019867">
    <property type="term" value="C:outer membrane"/>
    <property type="evidence" value="ECO:0007669"/>
    <property type="project" value="InterPro"/>
</dbReference>
<proteinExistence type="predicted"/>
<dbReference type="InterPro" id="IPR051551">
    <property type="entry name" value="Autotransporter_adhesion"/>
</dbReference>
<dbReference type="RefSeq" id="WP_112899065.1">
    <property type="nucleotide sequence ID" value="NZ_CP030750.1"/>
</dbReference>
<dbReference type="EMBL" id="CP030750">
    <property type="protein sequence ID" value="AXA26520.1"/>
    <property type="molecule type" value="Genomic_DNA"/>
</dbReference>
<dbReference type="InterPro" id="IPR003991">
    <property type="entry name" value="Pertactin_virulence_factor"/>
</dbReference>
<dbReference type="InterPro" id="IPR011050">
    <property type="entry name" value="Pectin_lyase_fold/virulence"/>
</dbReference>
<evidence type="ECO:0000313" key="3">
    <source>
        <dbReference type="EMBL" id="AXA26520.1"/>
    </source>
</evidence>
<evidence type="ECO:0000259" key="2">
    <source>
        <dbReference type="PROSITE" id="PS51208"/>
    </source>
</evidence>
<dbReference type="PRINTS" id="PR01484">
    <property type="entry name" value="PRTACTNFAMLY"/>
</dbReference>
<dbReference type="InterPro" id="IPR012332">
    <property type="entry name" value="Autotransporter_pectin_lyase_C"/>
</dbReference>
<name>A0AAD0LBU9_PSEPU</name>
<dbReference type="InterPro" id="IPR006315">
    <property type="entry name" value="OM_autotransptr_brl_dom"/>
</dbReference>
<evidence type="ECO:0000313" key="4">
    <source>
        <dbReference type="Proteomes" id="UP000251617"/>
    </source>
</evidence>